<name>A0A0F5K5I0_9BURK</name>
<dbReference type="RefSeq" id="WP_024904282.1">
    <property type="nucleotide sequence ID" value="NZ_CP191273.1"/>
</dbReference>
<dbReference type="OrthoDB" id="9774690at2"/>
<dbReference type="STRING" id="28092.WM40_03610"/>
<sequence>MTTTKRIVQTQQDFLLAAMATLGMTQTEFAKRLSVADKTLEKWLAPTGGADFTALPDVVWTFVREILAWSEKKG</sequence>
<keyword evidence="2" id="KW-1185">Reference proteome</keyword>
<protein>
    <submittedName>
        <fullName evidence="1">Aspartate carbamoyltransferase catalytic chain</fullName>
    </submittedName>
</protein>
<dbReference type="GO" id="GO:0016740">
    <property type="term" value="F:transferase activity"/>
    <property type="evidence" value="ECO:0007669"/>
    <property type="project" value="UniProtKB-KW"/>
</dbReference>
<reference evidence="1 2" key="1">
    <citation type="submission" date="2015-03" db="EMBL/GenBank/DDBJ databases">
        <title>Draft Genome Sequence of Burkholderia andropogonis type strain ICMP2807, isolated from Sorghum bicolor.</title>
        <authorList>
            <person name="Lopes-Santos L."/>
            <person name="Castro D.B."/>
            <person name="Ottoboni L.M."/>
            <person name="Park D."/>
            <person name="Weirc B.S."/>
            <person name="Destefano S.A."/>
        </authorList>
    </citation>
    <scope>NUCLEOTIDE SEQUENCE [LARGE SCALE GENOMIC DNA]</scope>
    <source>
        <strain evidence="1 2">ICMP2807</strain>
    </source>
</reference>
<organism evidence="1 2">
    <name type="scientific">Robbsia andropogonis</name>
    <dbReference type="NCBI Taxonomy" id="28092"/>
    <lineage>
        <taxon>Bacteria</taxon>
        <taxon>Pseudomonadati</taxon>
        <taxon>Pseudomonadota</taxon>
        <taxon>Betaproteobacteria</taxon>
        <taxon>Burkholderiales</taxon>
        <taxon>Burkholderiaceae</taxon>
        <taxon>Robbsia</taxon>
    </lineage>
</organism>
<proteinExistence type="predicted"/>
<evidence type="ECO:0000313" key="2">
    <source>
        <dbReference type="Proteomes" id="UP000033618"/>
    </source>
</evidence>
<dbReference type="SUPFAM" id="SSF47413">
    <property type="entry name" value="lambda repressor-like DNA-binding domains"/>
    <property type="match status" value="1"/>
</dbReference>
<dbReference type="GO" id="GO:0003677">
    <property type="term" value="F:DNA binding"/>
    <property type="evidence" value="ECO:0007669"/>
    <property type="project" value="InterPro"/>
</dbReference>
<dbReference type="EMBL" id="LAQU01000002">
    <property type="protein sequence ID" value="KKB65109.1"/>
    <property type="molecule type" value="Genomic_DNA"/>
</dbReference>
<dbReference type="Proteomes" id="UP000033618">
    <property type="component" value="Unassembled WGS sequence"/>
</dbReference>
<dbReference type="PATRIC" id="fig|28092.6.peg.858"/>
<dbReference type="InterPro" id="IPR010982">
    <property type="entry name" value="Lambda_DNA-bd_dom_sf"/>
</dbReference>
<gene>
    <name evidence="1" type="ORF">WM40_03610</name>
</gene>
<keyword evidence="1" id="KW-0808">Transferase</keyword>
<evidence type="ECO:0000313" key="1">
    <source>
        <dbReference type="EMBL" id="KKB65109.1"/>
    </source>
</evidence>
<accession>A0A0F5K5I0</accession>
<dbReference type="AlphaFoldDB" id="A0A0F5K5I0"/>
<comment type="caution">
    <text evidence="1">The sequence shown here is derived from an EMBL/GenBank/DDBJ whole genome shotgun (WGS) entry which is preliminary data.</text>
</comment>